<evidence type="ECO:0000259" key="5">
    <source>
        <dbReference type="Pfam" id="PF03372"/>
    </source>
</evidence>
<dbReference type="PANTHER" id="PTHR22748">
    <property type="entry name" value="AP ENDONUCLEASE"/>
    <property type="match status" value="1"/>
</dbReference>
<dbReference type="PROSITE" id="PS00726">
    <property type="entry name" value="AP_NUCLEASE_F1_1"/>
    <property type="match status" value="1"/>
</dbReference>
<dbReference type="GO" id="GO:0008081">
    <property type="term" value="F:phosphoric diester hydrolase activity"/>
    <property type="evidence" value="ECO:0007669"/>
    <property type="project" value="TreeGrafter"/>
</dbReference>
<keyword evidence="7" id="KW-1185">Reference proteome</keyword>
<dbReference type="PANTHER" id="PTHR22748:SF19">
    <property type="entry name" value="ENDONUCLEASE_EXONUCLEASE_PHOSPHATASE DOMAIN-CONTAINING PROTEIN"/>
    <property type="match status" value="1"/>
</dbReference>
<dbReference type="GO" id="GO:0006284">
    <property type="term" value="P:base-excision repair"/>
    <property type="evidence" value="ECO:0007669"/>
    <property type="project" value="TreeGrafter"/>
</dbReference>
<dbReference type="GO" id="GO:0003677">
    <property type="term" value="F:DNA binding"/>
    <property type="evidence" value="ECO:0007669"/>
    <property type="project" value="InterPro"/>
</dbReference>
<keyword evidence="4" id="KW-0464">Manganese</keyword>
<dbReference type="InterPro" id="IPR020847">
    <property type="entry name" value="AP_endonuclease_F1_BS"/>
</dbReference>
<sequence>MKPKIVSWNVRGLNEINKRLRIRNLLREWKADIVCLQETKLKMISRRIVRSLWSGVHVGWVFQASNGASGGILLMWDRRVVEMTEEFVGQYVVACSFTFVVDNFKWAFASVYGPNLDTNRRLLWEELAGIQTWWELPWCIGGDFNIVRFPSEVSGSRRLRTTMEEFSECIFDLNLVDMPLAGGTADSMIRLHLPYFLL</sequence>
<keyword evidence="1 4" id="KW-0479">Metal-binding</keyword>
<feature type="binding site" evidence="4">
    <location>
        <position position="38"/>
    </location>
    <ligand>
        <name>Mg(2+)</name>
        <dbReference type="ChEBI" id="CHEBI:18420"/>
        <label>1</label>
    </ligand>
</feature>
<dbReference type="Proteomes" id="UP000811609">
    <property type="component" value="Chromosome 14"/>
</dbReference>
<dbReference type="Pfam" id="PF03372">
    <property type="entry name" value="Exo_endo_phos"/>
    <property type="match status" value="1"/>
</dbReference>
<dbReference type="AlphaFoldDB" id="A0A8T1NLP8"/>
<comment type="cofactor">
    <cofactor evidence="4">
        <name>Mg(2+)</name>
        <dbReference type="ChEBI" id="CHEBI:18420"/>
    </cofactor>
    <cofactor evidence="4">
        <name>Mn(2+)</name>
        <dbReference type="ChEBI" id="CHEBI:29035"/>
    </cofactor>
    <text evidence="4">Probably binds two magnesium or manganese ions per subunit.</text>
</comment>
<evidence type="ECO:0000313" key="6">
    <source>
        <dbReference type="EMBL" id="KAG6629833.1"/>
    </source>
</evidence>
<feature type="domain" description="Endonuclease/exonuclease/phosphatase" evidence="5">
    <location>
        <begin position="6"/>
        <end position="152"/>
    </location>
</feature>
<keyword evidence="2" id="KW-0378">Hydrolase</keyword>
<evidence type="ECO:0000256" key="3">
    <source>
        <dbReference type="ARBA" id="ARBA00022842"/>
    </source>
</evidence>
<evidence type="ECO:0000256" key="2">
    <source>
        <dbReference type="ARBA" id="ARBA00022801"/>
    </source>
</evidence>
<dbReference type="GO" id="GO:0008311">
    <property type="term" value="F:double-stranded DNA 3'-5' DNA exonuclease activity"/>
    <property type="evidence" value="ECO:0007669"/>
    <property type="project" value="TreeGrafter"/>
</dbReference>
<proteinExistence type="predicted"/>
<feature type="binding site" evidence="4">
    <location>
        <position position="9"/>
    </location>
    <ligand>
        <name>Mg(2+)</name>
        <dbReference type="ChEBI" id="CHEBI:18420"/>
        <label>1</label>
    </ligand>
</feature>
<keyword evidence="3 4" id="KW-0460">Magnesium</keyword>
<dbReference type="EMBL" id="CM031822">
    <property type="protein sequence ID" value="KAG6629833.1"/>
    <property type="molecule type" value="Genomic_DNA"/>
</dbReference>
<dbReference type="InterPro" id="IPR004808">
    <property type="entry name" value="AP_endonuc_1"/>
</dbReference>
<accession>A0A8T1NLP8</accession>
<dbReference type="GO" id="GO:0046872">
    <property type="term" value="F:metal ion binding"/>
    <property type="evidence" value="ECO:0007669"/>
    <property type="project" value="UniProtKB-KW"/>
</dbReference>
<gene>
    <name evidence="6" type="ORF">CIPAW_14G112600</name>
</gene>
<dbReference type="GO" id="GO:0005634">
    <property type="term" value="C:nucleus"/>
    <property type="evidence" value="ECO:0007669"/>
    <property type="project" value="TreeGrafter"/>
</dbReference>
<protein>
    <recommendedName>
        <fullName evidence="5">Endonuclease/exonuclease/phosphatase domain-containing protein</fullName>
    </recommendedName>
</protein>
<dbReference type="GO" id="GO:0003906">
    <property type="term" value="F:DNA-(apurinic or apyrimidinic site) endonuclease activity"/>
    <property type="evidence" value="ECO:0007669"/>
    <property type="project" value="TreeGrafter"/>
</dbReference>
<evidence type="ECO:0000256" key="4">
    <source>
        <dbReference type="PIRSR" id="PIRSR604808-2"/>
    </source>
</evidence>
<comment type="caution">
    <text evidence="6">The sequence shown here is derived from an EMBL/GenBank/DDBJ whole genome shotgun (WGS) entry which is preliminary data.</text>
</comment>
<evidence type="ECO:0000313" key="7">
    <source>
        <dbReference type="Proteomes" id="UP000811609"/>
    </source>
</evidence>
<dbReference type="InterPro" id="IPR005135">
    <property type="entry name" value="Endo/exonuclease/phosphatase"/>
</dbReference>
<organism evidence="6 7">
    <name type="scientific">Carya illinoinensis</name>
    <name type="common">Pecan</name>
    <dbReference type="NCBI Taxonomy" id="32201"/>
    <lineage>
        <taxon>Eukaryota</taxon>
        <taxon>Viridiplantae</taxon>
        <taxon>Streptophyta</taxon>
        <taxon>Embryophyta</taxon>
        <taxon>Tracheophyta</taxon>
        <taxon>Spermatophyta</taxon>
        <taxon>Magnoliopsida</taxon>
        <taxon>eudicotyledons</taxon>
        <taxon>Gunneridae</taxon>
        <taxon>Pentapetalae</taxon>
        <taxon>rosids</taxon>
        <taxon>fabids</taxon>
        <taxon>Fagales</taxon>
        <taxon>Juglandaceae</taxon>
        <taxon>Carya</taxon>
    </lineage>
</organism>
<reference evidence="6" key="1">
    <citation type="submission" date="2020-12" db="EMBL/GenBank/DDBJ databases">
        <title>WGS assembly of Carya illinoinensis cv. Pawnee.</title>
        <authorList>
            <person name="Platts A."/>
            <person name="Shu S."/>
            <person name="Wright S."/>
            <person name="Barry K."/>
            <person name="Edger P."/>
            <person name="Pires J.C."/>
            <person name="Schmutz J."/>
        </authorList>
    </citation>
    <scope>NUCLEOTIDE SEQUENCE</scope>
    <source>
        <tissue evidence="6">Leaf</tissue>
    </source>
</reference>
<name>A0A8T1NLP8_CARIL</name>
<evidence type="ECO:0000256" key="1">
    <source>
        <dbReference type="ARBA" id="ARBA00022723"/>
    </source>
</evidence>